<proteinExistence type="inferred from homology"/>
<dbReference type="AlphaFoldDB" id="A0AAN8IC51"/>
<dbReference type="InterPro" id="IPR053905">
    <property type="entry name" value="EF-G-like_DII"/>
</dbReference>
<evidence type="ECO:0000313" key="13">
    <source>
        <dbReference type="EMBL" id="KAK5958115.1"/>
    </source>
</evidence>
<feature type="compositionally biased region" description="Basic and acidic residues" evidence="11">
    <location>
        <begin position="108"/>
        <end position="129"/>
    </location>
</feature>
<dbReference type="InterPro" id="IPR006847">
    <property type="entry name" value="IF2_N"/>
</dbReference>
<dbReference type="CDD" id="cd03692">
    <property type="entry name" value="mtIF2_IVc"/>
    <property type="match status" value="1"/>
</dbReference>
<dbReference type="Proteomes" id="UP001316803">
    <property type="component" value="Unassembled WGS sequence"/>
</dbReference>
<feature type="compositionally biased region" description="Basic and acidic residues" evidence="11">
    <location>
        <begin position="210"/>
        <end position="219"/>
    </location>
</feature>
<dbReference type="InterPro" id="IPR000178">
    <property type="entry name" value="TF_IF2_bacterial-like"/>
</dbReference>
<keyword evidence="7" id="KW-0496">Mitochondrion</keyword>
<dbReference type="NCBIfam" id="TIGR00231">
    <property type="entry name" value="small_GTP"/>
    <property type="match status" value="1"/>
</dbReference>
<dbReference type="Gene3D" id="3.40.50.10050">
    <property type="entry name" value="Translation initiation factor IF- 2, domain 3"/>
    <property type="match status" value="1"/>
</dbReference>
<dbReference type="PROSITE" id="PS51722">
    <property type="entry name" value="G_TR_2"/>
    <property type="match status" value="1"/>
</dbReference>
<dbReference type="GO" id="GO:0003743">
    <property type="term" value="F:translation initiation factor activity"/>
    <property type="evidence" value="ECO:0007669"/>
    <property type="project" value="UniProtKB-KW"/>
</dbReference>
<keyword evidence="5" id="KW-0648">Protein biosynthesis</keyword>
<feature type="region of interest" description="Disordered" evidence="11">
    <location>
        <begin position="30"/>
        <end position="66"/>
    </location>
</feature>
<comment type="similarity">
    <text evidence="2">Belongs to the TRAFAC class translation factor GTPase superfamily. Classic translation factor GTPase family. IF-2 subfamily.</text>
</comment>
<evidence type="ECO:0000256" key="3">
    <source>
        <dbReference type="ARBA" id="ARBA00022540"/>
    </source>
</evidence>
<dbReference type="GO" id="GO:0005739">
    <property type="term" value="C:mitochondrion"/>
    <property type="evidence" value="ECO:0007669"/>
    <property type="project" value="UniProtKB-SubCell"/>
</dbReference>
<gene>
    <name evidence="13" type="primary">IFM1</name>
    <name evidence="13" type="ORF">OHC33_001305</name>
</gene>
<dbReference type="InterPro" id="IPR044145">
    <property type="entry name" value="IF2_II"/>
</dbReference>
<keyword evidence="8" id="KW-0342">GTP-binding</keyword>
<dbReference type="Pfam" id="PF22042">
    <property type="entry name" value="EF-G_D2"/>
    <property type="match status" value="1"/>
</dbReference>
<dbReference type="InterPro" id="IPR009000">
    <property type="entry name" value="Transl_B-barrel_sf"/>
</dbReference>
<dbReference type="InterPro" id="IPR036925">
    <property type="entry name" value="TIF_IF2_dom3_sf"/>
</dbReference>
<dbReference type="SUPFAM" id="SSF50447">
    <property type="entry name" value="Translation proteins"/>
    <property type="match status" value="2"/>
</dbReference>
<keyword evidence="6" id="KW-0809">Transit peptide</keyword>
<dbReference type="SUPFAM" id="SSF52156">
    <property type="entry name" value="Initiation factor IF2/eIF5b, domain 3"/>
    <property type="match status" value="1"/>
</dbReference>
<evidence type="ECO:0000256" key="6">
    <source>
        <dbReference type="ARBA" id="ARBA00022946"/>
    </source>
</evidence>
<dbReference type="Gene3D" id="2.40.30.10">
    <property type="entry name" value="Translation factors"/>
    <property type="match status" value="2"/>
</dbReference>
<dbReference type="SUPFAM" id="SSF52540">
    <property type="entry name" value="P-loop containing nucleoside triphosphate hydrolases"/>
    <property type="match status" value="1"/>
</dbReference>
<feature type="compositionally biased region" description="Low complexity" evidence="11">
    <location>
        <begin position="40"/>
        <end position="56"/>
    </location>
</feature>
<evidence type="ECO:0000256" key="4">
    <source>
        <dbReference type="ARBA" id="ARBA00022741"/>
    </source>
</evidence>
<feature type="compositionally biased region" description="Basic and acidic residues" evidence="11">
    <location>
        <begin position="306"/>
        <end position="322"/>
    </location>
</feature>
<dbReference type="PANTHER" id="PTHR43381:SF20">
    <property type="entry name" value="TRANSLATION INITIATION FACTOR IF-2, MITOCHONDRIAL"/>
    <property type="match status" value="1"/>
</dbReference>
<dbReference type="InterPro" id="IPR027417">
    <property type="entry name" value="P-loop_NTPase"/>
</dbReference>
<evidence type="ECO:0000256" key="7">
    <source>
        <dbReference type="ARBA" id="ARBA00023128"/>
    </source>
</evidence>
<dbReference type="EMBL" id="JAKLMC020000002">
    <property type="protein sequence ID" value="KAK5958115.1"/>
    <property type="molecule type" value="Genomic_DNA"/>
</dbReference>
<feature type="region of interest" description="Disordered" evidence="11">
    <location>
        <begin position="90"/>
        <end position="352"/>
    </location>
</feature>
<dbReference type="InterPro" id="IPR005225">
    <property type="entry name" value="Small_GTP-bd"/>
</dbReference>
<dbReference type="FunFam" id="3.40.50.10050:FF:000001">
    <property type="entry name" value="Translation initiation factor IF-2"/>
    <property type="match status" value="1"/>
</dbReference>
<dbReference type="FunFam" id="3.40.50.300:FF:000019">
    <property type="entry name" value="Translation initiation factor IF-2"/>
    <property type="match status" value="1"/>
</dbReference>
<reference evidence="13 14" key="1">
    <citation type="submission" date="2022-12" db="EMBL/GenBank/DDBJ databases">
        <title>Genomic features and morphological characterization of a novel Knufia sp. strain isolated from spacecraft assembly facility.</title>
        <authorList>
            <person name="Teixeira M."/>
            <person name="Chander A.M."/>
            <person name="Stajich J.E."/>
            <person name="Venkateswaran K."/>
        </authorList>
    </citation>
    <scope>NUCLEOTIDE SEQUENCE [LARGE SCALE GENOMIC DNA]</scope>
    <source>
        <strain evidence="13 14">FJI-L2-BK-P2</strain>
    </source>
</reference>
<sequence length="1043" mass="115582">MRHRLASQVVRQSSDVCIFCSLRWTQEIPTSHDGSRLARRTYTSSTARRAPAGAAAARKEDDHDDDFPLLKQNAAVAAGLWSKAKPIDRAAPLPKAPEPPQSSFSVRGNRDERTPFADASSRRDHRFGQQDEQQQRPQDSSMQSEGHRIRRDTRFGTKDYRQDQYGQRAGGGAYRLQRDNRFSSRDSQQDDSQGYLNTGNFRSQRNSRFGSRDGQHKQNEGGLIRKTVGKALEDTSETSAPSEEMRFSIRRSNLRQADGFGDSRDSSFNSHTQRRGEQPILVDSRKHEARSQPAETQTRIPQVEIARPEQRQRQNQETERYNPTHGGVKKAEAPTPDEVEETERPTPQRRLRLSSRFEIDEDAEAELPAQKAYVQQASASQRSSRFASSDFDYELFEAEQALNGEKRKKKEQKRKAVVSNQKPTLIIPEFMTVQQLAQSLKLKVDDLIQKLEEEGFEGARFDHMLDAETSAMFADIYGFEAVAGTEEMQDLVARPPPEDITVLPPRPPIVTIMGHVDHGKTTILDWLRKSSVAAGEHGGITQHIGAFSVTMPGSERPITFLDTPGHEAFLDMRRRGANVTDIVVLVVAADDSVKPQTIEAIKHALEARVQLIVAINKIDKHDADPERVKQDLTRHDIVVEDFGGDYQAIAVSGKTGLGMEELEEAIITLADVLDLRAEQEGPAEGQIIESKVTNAGRVATVLVRRGVLRVGDFIVAGPTWGRVRTLRNDSGQLVQAAYPGDPVQVDGWRGSDPTAGLEVLQADNEQHAKDVVELRHERAELLKSATDVVALNAAKSSEAEARAKVLAWEAENDVNKKRRSHHEGWIDAEASAGPKPVHFVVKADVAGSVEAIVAAVSAIGNHEVQAKVIHSGTGPVTESDIRMLATTGEIGYAISFNQPVESAVHSLAYAAGLEVLDQNIIYRVTEAVKDRVSAALPPLVTQRVLGEAEVGKIFEITVKKEKIKIAGCKISNGTISRANQIRVTRNGETVYTGTLDSLKNVKKDVTEMRKGTECGMGFKDWDDAQEGDQVQCFEEKEEKRTLY</sequence>
<name>A0AAN8IC51_9EURO</name>
<dbReference type="HAMAP" id="MF_00100_B">
    <property type="entry name" value="IF_2_B"/>
    <property type="match status" value="1"/>
</dbReference>
<feature type="compositionally biased region" description="Polar residues" evidence="11">
    <location>
        <begin position="194"/>
        <end position="209"/>
    </location>
</feature>
<dbReference type="InterPro" id="IPR023115">
    <property type="entry name" value="TIF_IF2_dom3"/>
</dbReference>
<organism evidence="13 14">
    <name type="scientific">Knufia fluminis</name>
    <dbReference type="NCBI Taxonomy" id="191047"/>
    <lineage>
        <taxon>Eukaryota</taxon>
        <taxon>Fungi</taxon>
        <taxon>Dikarya</taxon>
        <taxon>Ascomycota</taxon>
        <taxon>Pezizomycotina</taxon>
        <taxon>Eurotiomycetes</taxon>
        <taxon>Chaetothyriomycetidae</taxon>
        <taxon>Chaetothyriales</taxon>
        <taxon>Trichomeriaceae</taxon>
        <taxon>Knufia</taxon>
    </lineage>
</organism>
<dbReference type="CDD" id="cd03702">
    <property type="entry name" value="IF2_mtIF2_II"/>
    <property type="match status" value="1"/>
</dbReference>
<dbReference type="Pfam" id="PF11987">
    <property type="entry name" value="IF-2"/>
    <property type="match status" value="1"/>
</dbReference>
<protein>
    <recommendedName>
        <fullName evidence="10">Translation initiation factor IF-2, mitochondrial</fullName>
    </recommendedName>
</protein>
<evidence type="ECO:0000256" key="1">
    <source>
        <dbReference type="ARBA" id="ARBA00004173"/>
    </source>
</evidence>
<keyword evidence="4" id="KW-0547">Nucleotide-binding</keyword>
<evidence type="ECO:0000256" key="2">
    <source>
        <dbReference type="ARBA" id="ARBA00007733"/>
    </source>
</evidence>
<keyword evidence="3 13" id="KW-0396">Initiation factor</keyword>
<feature type="compositionally biased region" description="Basic and acidic residues" evidence="11">
    <location>
        <begin position="176"/>
        <end position="188"/>
    </location>
</feature>
<evidence type="ECO:0000313" key="14">
    <source>
        <dbReference type="Proteomes" id="UP001316803"/>
    </source>
</evidence>
<comment type="subcellular location">
    <subcellularLocation>
        <location evidence="1">Mitochondrion</location>
    </subcellularLocation>
</comment>
<dbReference type="Pfam" id="PF04760">
    <property type="entry name" value="IF2_N"/>
    <property type="match status" value="1"/>
</dbReference>
<evidence type="ECO:0000256" key="8">
    <source>
        <dbReference type="ARBA" id="ARBA00023134"/>
    </source>
</evidence>
<dbReference type="GO" id="GO:0003924">
    <property type="term" value="F:GTPase activity"/>
    <property type="evidence" value="ECO:0007669"/>
    <property type="project" value="InterPro"/>
</dbReference>
<feature type="compositionally biased region" description="Basic and acidic residues" evidence="11">
    <location>
        <begin position="152"/>
        <end position="162"/>
    </location>
</feature>
<dbReference type="PANTHER" id="PTHR43381">
    <property type="entry name" value="TRANSLATION INITIATION FACTOR IF-2-RELATED"/>
    <property type="match status" value="1"/>
</dbReference>
<accession>A0AAN8IC51</accession>
<dbReference type="PROSITE" id="PS01176">
    <property type="entry name" value="IF2"/>
    <property type="match status" value="1"/>
</dbReference>
<evidence type="ECO:0000256" key="5">
    <source>
        <dbReference type="ARBA" id="ARBA00022917"/>
    </source>
</evidence>
<dbReference type="InterPro" id="IPR015760">
    <property type="entry name" value="TIF_IF2"/>
</dbReference>
<evidence type="ECO:0000256" key="9">
    <source>
        <dbReference type="ARBA" id="ARBA00025162"/>
    </source>
</evidence>
<dbReference type="InterPro" id="IPR000795">
    <property type="entry name" value="T_Tr_GTP-bd_dom"/>
</dbReference>
<dbReference type="CDD" id="cd01887">
    <property type="entry name" value="IF2_eIF5B"/>
    <property type="match status" value="1"/>
</dbReference>
<dbReference type="Pfam" id="PF00009">
    <property type="entry name" value="GTP_EFTU"/>
    <property type="match status" value="1"/>
</dbReference>
<evidence type="ECO:0000256" key="11">
    <source>
        <dbReference type="SAM" id="MobiDB-lite"/>
    </source>
</evidence>
<dbReference type="FunFam" id="2.40.30.10:FF:000008">
    <property type="entry name" value="Translation initiation factor IF-2"/>
    <property type="match status" value="1"/>
</dbReference>
<dbReference type="GO" id="GO:0005525">
    <property type="term" value="F:GTP binding"/>
    <property type="evidence" value="ECO:0007669"/>
    <property type="project" value="UniProtKB-KW"/>
</dbReference>
<keyword evidence="14" id="KW-1185">Reference proteome</keyword>
<evidence type="ECO:0000259" key="12">
    <source>
        <dbReference type="PROSITE" id="PS51722"/>
    </source>
</evidence>
<evidence type="ECO:0000256" key="10">
    <source>
        <dbReference type="ARBA" id="ARBA00044200"/>
    </source>
</evidence>
<comment type="function">
    <text evidence="9">One of the essential components for the initiation of protein synthesis. Protects formylmethionyl-tRNA from spontaneous hydrolysis and promotes its binding to the 30S ribosomal subunits. Also involved in the hydrolysis of GTP during the formation of the 70S ribosomal complex.</text>
</comment>
<comment type="caution">
    <text evidence="13">The sequence shown here is derived from an EMBL/GenBank/DDBJ whole genome shotgun (WGS) entry which is preliminary data.</text>
</comment>
<dbReference type="Gene3D" id="3.40.50.300">
    <property type="entry name" value="P-loop containing nucleotide triphosphate hydrolases"/>
    <property type="match status" value="1"/>
</dbReference>
<feature type="domain" description="Tr-type G" evidence="12">
    <location>
        <begin position="505"/>
        <end position="676"/>
    </location>
</feature>